<keyword evidence="3 4" id="KW-0175">Coiled coil</keyword>
<dbReference type="PROSITE" id="PS50913">
    <property type="entry name" value="GRIP"/>
    <property type="match status" value="1"/>
</dbReference>
<gene>
    <name evidence="6" type="ORF">PPYR_14266</name>
</gene>
<accession>A0A5N4A4R7</accession>
<proteinExistence type="predicted"/>
<dbReference type="AlphaFoldDB" id="A0A5N4A4R7"/>
<dbReference type="Proteomes" id="UP000327044">
    <property type="component" value="Unassembled WGS sequence"/>
</dbReference>
<dbReference type="GO" id="GO:0005794">
    <property type="term" value="C:Golgi apparatus"/>
    <property type="evidence" value="ECO:0007669"/>
    <property type="project" value="UniProtKB-SubCell"/>
</dbReference>
<dbReference type="OrthoDB" id="425925at2759"/>
<keyword evidence="2" id="KW-0333">Golgi apparatus</keyword>
<dbReference type="GO" id="GO:0031267">
    <property type="term" value="F:small GTPase binding"/>
    <property type="evidence" value="ECO:0007669"/>
    <property type="project" value="TreeGrafter"/>
</dbReference>
<evidence type="ECO:0000256" key="1">
    <source>
        <dbReference type="ARBA" id="ARBA00004555"/>
    </source>
</evidence>
<name>A0A5N4A4R7_PHOPY</name>
<dbReference type="InParanoid" id="A0A5N4A4R7"/>
<evidence type="ECO:0000259" key="5">
    <source>
        <dbReference type="PROSITE" id="PS50913"/>
    </source>
</evidence>
<organism evidence="6 7">
    <name type="scientific">Photinus pyralis</name>
    <name type="common">Common eastern firefly</name>
    <name type="synonym">Lampyris pyralis</name>
    <dbReference type="NCBI Taxonomy" id="7054"/>
    <lineage>
        <taxon>Eukaryota</taxon>
        <taxon>Metazoa</taxon>
        <taxon>Ecdysozoa</taxon>
        <taxon>Arthropoda</taxon>
        <taxon>Hexapoda</taxon>
        <taxon>Insecta</taxon>
        <taxon>Pterygota</taxon>
        <taxon>Neoptera</taxon>
        <taxon>Endopterygota</taxon>
        <taxon>Coleoptera</taxon>
        <taxon>Polyphaga</taxon>
        <taxon>Elateriformia</taxon>
        <taxon>Elateroidea</taxon>
        <taxon>Lampyridae</taxon>
        <taxon>Lampyrinae</taxon>
        <taxon>Photinus</taxon>
    </lineage>
</organism>
<dbReference type="EMBL" id="VVIM01000010">
    <property type="protein sequence ID" value="KAB0792307.1"/>
    <property type="molecule type" value="Genomic_DNA"/>
</dbReference>
<feature type="domain" description="GRIP" evidence="5">
    <location>
        <begin position="910"/>
        <end position="959"/>
    </location>
</feature>
<dbReference type="GO" id="GO:0006888">
    <property type="term" value="P:endoplasmic reticulum to Golgi vesicle-mediated transport"/>
    <property type="evidence" value="ECO:0007669"/>
    <property type="project" value="TreeGrafter"/>
</dbReference>
<feature type="coiled-coil region" evidence="4">
    <location>
        <begin position="869"/>
        <end position="903"/>
    </location>
</feature>
<keyword evidence="7" id="KW-1185">Reference proteome</keyword>
<evidence type="ECO:0000256" key="2">
    <source>
        <dbReference type="ARBA" id="ARBA00023034"/>
    </source>
</evidence>
<evidence type="ECO:0000313" key="7">
    <source>
        <dbReference type="Proteomes" id="UP000327044"/>
    </source>
</evidence>
<dbReference type="PANTHER" id="PTHR18921">
    <property type="entry name" value="MYOSIN HEAVY CHAIN - RELATED"/>
    <property type="match status" value="1"/>
</dbReference>
<dbReference type="PANTHER" id="PTHR18921:SF2">
    <property type="entry name" value="THYROID RECEPTOR-INTERACTING PROTEIN 11"/>
    <property type="match status" value="1"/>
</dbReference>
<comment type="subcellular location">
    <subcellularLocation>
        <location evidence="1">Golgi apparatus</location>
    </subcellularLocation>
</comment>
<feature type="coiled-coil region" evidence="4">
    <location>
        <begin position="665"/>
        <end position="801"/>
    </location>
</feature>
<feature type="coiled-coil region" evidence="4">
    <location>
        <begin position="70"/>
        <end position="193"/>
    </location>
</feature>
<sequence length="1060" mass="121795">MSWLNFNESLNTIKGQLTNLASGVLAEGIVGNSENDPRKDFEINDCNVRQNAAQNENHWSWDASSNESTSKRDTTLVQDLRNKVDLLENEKKELVHSLEQLDVDHQQTTAELVALRDNLQKRHDELSADFERLKREYGEVLTENMEKTKQIELIRNGEAREGDLDSAKLQAECHTIRESYRKVEKENEELLAKLSGTTRISRETDRRTWEKFKGEKNAIRSMLAKVKEDFLSLTEDVRGISEVQRSLQRFQRCQNVENSKRHVKYLGIITECLEKYTSVDPASALSSIITGEDPQIVEFANEVENLLKLLIDFKSKTESLEEEICGITREKSKVVNEKNFEIEKLLQNSEILSQEVIAKTQALKDYETECNELMKNNDLLILELENFKNSRLQTISETNEENMLLMESQLENANKKIEDMELIITDLETSKQETNEEVQTELDYIKRQLNITGQELSETKTDHQELKIQCSRLEEEKQSLKQALDKARVDYENMEYKCNEAFVALESVREENEELKRSTGEDKVEQFEAVVSEQRDRLSALEELTKEQANEIQSYTERLQRAKITETGAKLQIDTMGKELQSSQEARRMLEEKLDHLQREYTAAVEERSTREELQNHVALLESQLEQSSAARNELAQLLTQKHDENVRYHAEIERLASETGPELIANKDREIEKLTDQNNFLREKCEVMAQNLLQEQANVKKIVGEQSSASALTKELERLRMHLVEVEEMYTQELVQAEQKNKEMQAKVNEIEAREKNSNYVYTSANIRANQQVETLQTQLQLVGNQRDELRVKISDIEDENNRHVAALTNLQLVLEQFQKEKEKDVFNETERIRRQIVLEQRVQDALREENGNLRAQLDESKQGLQAAARLTDQLEKSKKHINALKEEVAKLQEKLQVRDSSYRELHAQADTKIDKSLIKNLIIGYVSSSANDQKQILKIIATVLDFNKKENEKVLLSKQQHSGWLASILSSNAAANDQNQQSLSAAFVRFLEDESRPKVLPNLLASNRSEASGSSASSTPPPSQSPLILSEVVLPTFVDFAKSRNSSAILKDVLKDNT</sequence>
<dbReference type="GO" id="GO:0007030">
    <property type="term" value="P:Golgi organization"/>
    <property type="evidence" value="ECO:0007669"/>
    <property type="project" value="TreeGrafter"/>
</dbReference>
<dbReference type="FunCoup" id="A0A5N4A4R7">
    <property type="interactions" value="202"/>
</dbReference>
<protein>
    <recommendedName>
        <fullName evidence="5">GRIP domain-containing protein</fullName>
    </recommendedName>
</protein>
<reference evidence="6 7" key="1">
    <citation type="journal article" date="2018" name="Elife">
        <title>Firefly genomes illuminate parallel origins of bioluminescence in beetles.</title>
        <authorList>
            <person name="Fallon T.R."/>
            <person name="Lower S.E."/>
            <person name="Chang C.H."/>
            <person name="Bessho-Uehara M."/>
            <person name="Martin G.J."/>
            <person name="Bewick A.J."/>
            <person name="Behringer M."/>
            <person name="Debat H.J."/>
            <person name="Wong I."/>
            <person name="Day J.C."/>
            <person name="Suvorov A."/>
            <person name="Silva C.J."/>
            <person name="Stanger-Hall K.F."/>
            <person name="Hall D.W."/>
            <person name="Schmitz R.J."/>
            <person name="Nelson D.R."/>
            <person name="Lewis S.M."/>
            <person name="Shigenobu S."/>
            <person name="Bybee S.M."/>
            <person name="Larracuente A.M."/>
            <person name="Oba Y."/>
            <person name="Weng J.K."/>
        </authorList>
    </citation>
    <scope>NUCLEOTIDE SEQUENCE [LARGE SCALE GENOMIC DNA]</scope>
    <source>
        <strain evidence="6">1611_PpyrPB1</strain>
        <tissue evidence="6">Whole body</tissue>
    </source>
</reference>
<dbReference type="Pfam" id="PF01465">
    <property type="entry name" value="GRIP"/>
    <property type="match status" value="1"/>
</dbReference>
<feature type="coiled-coil region" evidence="4">
    <location>
        <begin position="356"/>
        <end position="641"/>
    </location>
</feature>
<evidence type="ECO:0000256" key="3">
    <source>
        <dbReference type="ARBA" id="ARBA00023054"/>
    </source>
</evidence>
<evidence type="ECO:0000313" key="6">
    <source>
        <dbReference type="EMBL" id="KAB0792307.1"/>
    </source>
</evidence>
<evidence type="ECO:0000256" key="4">
    <source>
        <dbReference type="SAM" id="Coils"/>
    </source>
</evidence>
<comment type="caution">
    <text evidence="6">The sequence shown here is derived from an EMBL/GenBank/DDBJ whole genome shotgun (WGS) entry which is preliminary data.</text>
</comment>
<dbReference type="InterPro" id="IPR000237">
    <property type="entry name" value="GRIP_dom"/>
</dbReference>